<evidence type="ECO:0000256" key="1">
    <source>
        <dbReference type="SAM" id="MobiDB-lite"/>
    </source>
</evidence>
<feature type="compositionally biased region" description="Basic residues" evidence="1">
    <location>
        <begin position="69"/>
        <end position="118"/>
    </location>
</feature>
<feature type="region of interest" description="Disordered" evidence="1">
    <location>
        <begin position="66"/>
        <end position="118"/>
    </location>
</feature>
<reference evidence="2" key="1">
    <citation type="journal article" date="2020" name="Nature">
        <title>Giant virus diversity and host interactions through global metagenomics.</title>
        <authorList>
            <person name="Schulz F."/>
            <person name="Roux S."/>
            <person name="Paez-Espino D."/>
            <person name="Jungbluth S."/>
            <person name="Walsh D.A."/>
            <person name="Denef V.J."/>
            <person name="McMahon K.D."/>
            <person name="Konstantinidis K.T."/>
            <person name="Eloe-Fadrosh E.A."/>
            <person name="Kyrpides N.C."/>
            <person name="Woyke T."/>
        </authorList>
    </citation>
    <scope>NUCLEOTIDE SEQUENCE</scope>
    <source>
        <strain evidence="2">GVMAG-M-3300021425-30</strain>
    </source>
</reference>
<sequence length="118" mass="13992">MSENDEEKRLAREEVERRRAALGKYYERKNTPLAERMSFMHDSDFADKDSDDEGCTGSLCRRIFGIQGGKRKTKKVRRKLGKKKRAKSRRKIKRGKKSRRHVKRRKGKKGKKSRKARK</sequence>
<name>A0A6C0CQH9_9ZZZZ</name>
<proteinExistence type="predicted"/>
<accession>A0A6C0CQH9</accession>
<evidence type="ECO:0000313" key="2">
    <source>
        <dbReference type="EMBL" id="QHT06392.1"/>
    </source>
</evidence>
<dbReference type="AlphaFoldDB" id="A0A6C0CQH9"/>
<protein>
    <submittedName>
        <fullName evidence="2">Uncharacterized protein</fullName>
    </submittedName>
</protein>
<organism evidence="2">
    <name type="scientific">viral metagenome</name>
    <dbReference type="NCBI Taxonomy" id="1070528"/>
    <lineage>
        <taxon>unclassified sequences</taxon>
        <taxon>metagenomes</taxon>
        <taxon>organismal metagenomes</taxon>
    </lineage>
</organism>
<dbReference type="EMBL" id="MN739468">
    <property type="protein sequence ID" value="QHT06392.1"/>
    <property type="molecule type" value="Genomic_DNA"/>
</dbReference>